<keyword evidence="6 9" id="KW-1133">Transmembrane helix</keyword>
<dbReference type="GO" id="GO:0030121">
    <property type="term" value="C:AP-1 adaptor complex"/>
    <property type="evidence" value="ECO:0007669"/>
    <property type="project" value="TreeGrafter"/>
</dbReference>
<dbReference type="GO" id="GO:0043195">
    <property type="term" value="C:terminal bouton"/>
    <property type="evidence" value="ECO:0007669"/>
    <property type="project" value="TreeGrafter"/>
</dbReference>
<feature type="transmembrane region" description="Helical" evidence="9">
    <location>
        <begin position="204"/>
        <end position="222"/>
    </location>
</feature>
<feature type="transmembrane region" description="Helical" evidence="9">
    <location>
        <begin position="376"/>
        <end position="401"/>
    </location>
</feature>
<dbReference type="GO" id="GO:0030122">
    <property type="term" value="C:AP-2 adaptor complex"/>
    <property type="evidence" value="ECO:0007669"/>
    <property type="project" value="TreeGrafter"/>
</dbReference>
<dbReference type="InterPro" id="IPR011701">
    <property type="entry name" value="MFS"/>
</dbReference>
<dbReference type="InterPro" id="IPR036259">
    <property type="entry name" value="MFS_trans_sf"/>
</dbReference>
<feature type="transmembrane region" description="Helical" evidence="9">
    <location>
        <begin position="407"/>
        <end position="428"/>
    </location>
</feature>
<evidence type="ECO:0000313" key="12">
    <source>
        <dbReference type="RefSeq" id="XP_029655116.1"/>
    </source>
</evidence>
<feature type="transmembrane region" description="Helical" evidence="9">
    <location>
        <begin position="287"/>
        <end position="305"/>
    </location>
</feature>
<keyword evidence="7 9" id="KW-0472">Membrane</keyword>
<gene>
    <name evidence="12" type="primary">LOC115228745</name>
</gene>
<reference evidence="12" key="1">
    <citation type="submission" date="2025-08" db="UniProtKB">
        <authorList>
            <consortium name="RefSeq"/>
        </authorList>
    </citation>
    <scope>IDENTIFICATION</scope>
</reference>
<evidence type="ECO:0000256" key="1">
    <source>
        <dbReference type="ARBA" id="ARBA00004141"/>
    </source>
</evidence>
<evidence type="ECO:0000313" key="11">
    <source>
        <dbReference type="Proteomes" id="UP000515154"/>
    </source>
</evidence>
<feature type="transmembrane region" description="Helical" evidence="9">
    <location>
        <begin position="32"/>
        <end position="55"/>
    </location>
</feature>
<feature type="transmembrane region" description="Helical" evidence="9">
    <location>
        <begin position="342"/>
        <end position="364"/>
    </location>
</feature>
<evidence type="ECO:0000256" key="8">
    <source>
        <dbReference type="ARBA" id="ARBA00023180"/>
    </source>
</evidence>
<organism evidence="11 12">
    <name type="scientific">Octopus sinensis</name>
    <name type="common">East Asian common octopus</name>
    <dbReference type="NCBI Taxonomy" id="2607531"/>
    <lineage>
        <taxon>Eukaryota</taxon>
        <taxon>Metazoa</taxon>
        <taxon>Spiralia</taxon>
        <taxon>Lophotrochozoa</taxon>
        <taxon>Mollusca</taxon>
        <taxon>Cephalopoda</taxon>
        <taxon>Coleoidea</taxon>
        <taxon>Octopodiformes</taxon>
        <taxon>Octopoda</taxon>
        <taxon>Incirrata</taxon>
        <taxon>Octopodidae</taxon>
        <taxon>Octopus</taxon>
    </lineage>
</organism>
<dbReference type="AlphaFoldDB" id="A0A6P7U2E5"/>
<dbReference type="InterPro" id="IPR020846">
    <property type="entry name" value="MFS_dom"/>
</dbReference>
<dbReference type="Pfam" id="PF07690">
    <property type="entry name" value="MFS_1"/>
    <property type="match status" value="1"/>
</dbReference>
<dbReference type="GO" id="GO:0005277">
    <property type="term" value="F:acetylcholine transmembrane transporter activity"/>
    <property type="evidence" value="ECO:0007669"/>
    <property type="project" value="TreeGrafter"/>
</dbReference>
<evidence type="ECO:0000256" key="6">
    <source>
        <dbReference type="ARBA" id="ARBA00022989"/>
    </source>
</evidence>
<dbReference type="GO" id="GO:0007268">
    <property type="term" value="P:chemical synaptic transmission"/>
    <property type="evidence" value="ECO:0007669"/>
    <property type="project" value="TreeGrafter"/>
</dbReference>
<evidence type="ECO:0000256" key="9">
    <source>
        <dbReference type="SAM" id="Phobius"/>
    </source>
</evidence>
<feature type="transmembrane region" description="Helical" evidence="9">
    <location>
        <begin position="250"/>
        <end position="267"/>
    </location>
</feature>
<comment type="similarity">
    <text evidence="2">Belongs to the major facilitator superfamily. Vesicular transporter family.</text>
</comment>
<name>A0A6P7U2E5_9MOLL</name>
<keyword evidence="8" id="KW-0325">Glycoprotein</keyword>
<dbReference type="RefSeq" id="XP_029655116.1">
    <property type="nucleotide sequence ID" value="XM_029799256.1"/>
</dbReference>
<protein>
    <submittedName>
        <fullName evidence="12">Vesicular acetylcholine transporter unc-17-like</fullName>
    </submittedName>
</protein>
<dbReference type="KEGG" id="osn:115228745"/>
<evidence type="ECO:0000256" key="5">
    <source>
        <dbReference type="ARBA" id="ARBA00022775"/>
    </source>
</evidence>
<proteinExistence type="inferred from homology"/>
<feature type="transmembrane region" description="Helical" evidence="9">
    <location>
        <begin position="109"/>
        <end position="130"/>
    </location>
</feature>
<accession>A0A6P7U2E5</accession>
<keyword evidence="3" id="KW-0813">Transport</keyword>
<evidence type="ECO:0000256" key="4">
    <source>
        <dbReference type="ARBA" id="ARBA00022692"/>
    </source>
</evidence>
<dbReference type="Gene3D" id="1.20.1250.20">
    <property type="entry name" value="MFS general substrate transporter like domains"/>
    <property type="match status" value="2"/>
</dbReference>
<feature type="transmembrane region" description="Helical" evidence="9">
    <location>
        <begin position="75"/>
        <end position="97"/>
    </location>
</feature>
<dbReference type="PROSITE" id="PS50850">
    <property type="entry name" value="MFS"/>
    <property type="match status" value="1"/>
</dbReference>
<dbReference type="PANTHER" id="PTHR23506">
    <property type="entry name" value="GH10249P"/>
    <property type="match status" value="1"/>
</dbReference>
<keyword evidence="4 9" id="KW-0812">Transmembrane</keyword>
<feature type="transmembrane region" description="Helical" evidence="9">
    <location>
        <begin position="172"/>
        <end position="198"/>
    </location>
</feature>
<dbReference type="PANTHER" id="PTHR23506:SF13">
    <property type="entry name" value="VESICULAR ACETYLCHOLINE TRANSPORTER"/>
    <property type="match status" value="1"/>
</dbReference>
<comment type="subcellular location">
    <subcellularLocation>
        <location evidence="1">Membrane</location>
        <topology evidence="1">Multi-pass membrane protein</topology>
    </subcellularLocation>
</comment>
<evidence type="ECO:0000259" key="10">
    <source>
        <dbReference type="PROSITE" id="PS50850"/>
    </source>
</evidence>
<keyword evidence="5" id="KW-0532">Neurotransmitter transport</keyword>
<evidence type="ECO:0000256" key="7">
    <source>
        <dbReference type="ARBA" id="ARBA00023136"/>
    </source>
</evidence>
<dbReference type="SUPFAM" id="SSF103473">
    <property type="entry name" value="MFS general substrate transporter"/>
    <property type="match status" value="1"/>
</dbReference>
<evidence type="ECO:0000256" key="2">
    <source>
        <dbReference type="ARBA" id="ARBA00006829"/>
    </source>
</evidence>
<keyword evidence="11" id="KW-1185">Reference proteome</keyword>
<evidence type="ECO:0000256" key="3">
    <source>
        <dbReference type="ARBA" id="ARBA00022448"/>
    </source>
</evidence>
<dbReference type="Proteomes" id="UP000515154">
    <property type="component" value="Unplaced"/>
</dbReference>
<dbReference type="InterPro" id="IPR050930">
    <property type="entry name" value="MFS_Vesicular_Transporter"/>
</dbReference>
<feature type="transmembrane region" description="Helical" evidence="9">
    <location>
        <begin position="317"/>
        <end position="336"/>
    </location>
</feature>
<feature type="domain" description="Major facilitator superfamily (MFS) profile" evidence="10">
    <location>
        <begin position="34"/>
        <end position="433"/>
    </location>
</feature>
<sequence length="455" mass="50412">MLERVKSLFSKNVNSLKKQVSNFYGNEDKQKYLVLTIVCMSLFLDNMLYMVVIPIVPNYIQKFDNATVNSTSSEIVSGTSLKIGVLFASKAIVQLLVNPLSGTLLDRIGYNLPLMFGLVVIFISTTIFAFGESYGILFLARSLQGVGSAFADTASLAMIAENYQNQVERSRAMGLAIACISFGSLVAPPFGGFMYGLAGKELPFLTLSLIALVDALLLYPFVRTSLVSRRRRIESFQYTPIYRLFLDKNIAICAFCLVLANVSLAFLEPTISTWMDKIMSTSEYEIGLVWLPTFFPHVFGVYVAYKLNEQYPDKNWLIAMVGLIIEGVSCLIVPFSTVYASLMFPLMSLCFGIALVDTAILPLLGQIVDLKYSGLYGCVYAIADISYSIAYALGPVVAGLVMGSIGFMWLNVLIFLSNVIYAPVLYFLSPTHNYNTLENDKLEIARADFEQAEDF</sequence>